<dbReference type="AlphaFoldDB" id="A0A1H6CXE7"/>
<organism evidence="2 3">
    <name type="scientific">Actinacidiphila yanglinensis</name>
    <dbReference type="NCBI Taxonomy" id="310779"/>
    <lineage>
        <taxon>Bacteria</taxon>
        <taxon>Bacillati</taxon>
        <taxon>Actinomycetota</taxon>
        <taxon>Actinomycetes</taxon>
        <taxon>Kitasatosporales</taxon>
        <taxon>Streptomycetaceae</taxon>
        <taxon>Actinacidiphila</taxon>
    </lineage>
</organism>
<dbReference type="OrthoDB" id="4335318at2"/>
<proteinExistence type="predicted"/>
<gene>
    <name evidence="2" type="ORF">SAMN05216223_110266</name>
</gene>
<feature type="compositionally biased region" description="Basic residues" evidence="1">
    <location>
        <begin position="283"/>
        <end position="296"/>
    </location>
</feature>
<dbReference type="Pfam" id="PF19934">
    <property type="entry name" value="DUF6397"/>
    <property type="match status" value="1"/>
</dbReference>
<evidence type="ECO:0000256" key="1">
    <source>
        <dbReference type="SAM" id="MobiDB-lite"/>
    </source>
</evidence>
<dbReference type="RefSeq" id="WP_103888030.1">
    <property type="nucleotide sequence ID" value="NZ_FNVU01000010.1"/>
</dbReference>
<dbReference type="Proteomes" id="UP000236754">
    <property type="component" value="Unassembled WGS sequence"/>
</dbReference>
<feature type="region of interest" description="Disordered" evidence="1">
    <location>
        <begin position="237"/>
        <end position="340"/>
    </location>
</feature>
<feature type="compositionally biased region" description="Low complexity" evidence="1">
    <location>
        <begin position="240"/>
        <end position="252"/>
    </location>
</feature>
<sequence>MTLSAARDALGLAYDEFDLAVQIGEVPTVACGSSNWMVGSREVRRLSAEDGHPLPLLDRLRLVGSPEAAKELGVGRERFVRLARAGHIRPVRWYVNRYQALVWMYLARDLPLLAERSPALLRGPLPEGLRAAVADGEDERARGWRSRRVAQLVRDAYDAWDEAAVWSALLGPELVDSAVPDPYERAHLRRLRAVLPPGRPGPTTPERIRAITTADHPDEIGLGLVALADALGRARKLRHAPGPAGPARVGPGPADPHPADVGPARADPVPPDRVGGADDGRPGRRGLLRLLGRGRRSAGAPSGGRERDPSQSSPTSVIRTTARSSSSDAARSTSAEMPQP</sequence>
<evidence type="ECO:0000313" key="2">
    <source>
        <dbReference type="EMBL" id="SEG77700.1"/>
    </source>
</evidence>
<protein>
    <submittedName>
        <fullName evidence="2">Uncharacterized protein</fullName>
    </submittedName>
</protein>
<dbReference type="EMBL" id="FNVU01000010">
    <property type="protein sequence ID" value="SEG77700.1"/>
    <property type="molecule type" value="Genomic_DNA"/>
</dbReference>
<reference evidence="2 3" key="1">
    <citation type="submission" date="2016-10" db="EMBL/GenBank/DDBJ databases">
        <authorList>
            <person name="de Groot N.N."/>
        </authorList>
    </citation>
    <scope>NUCLEOTIDE SEQUENCE [LARGE SCALE GENOMIC DNA]</scope>
    <source>
        <strain evidence="2 3">CGMCC 4.2023</strain>
    </source>
</reference>
<dbReference type="InterPro" id="IPR045652">
    <property type="entry name" value="DUF6397"/>
</dbReference>
<keyword evidence="3" id="KW-1185">Reference proteome</keyword>
<accession>A0A1H6CXE7</accession>
<evidence type="ECO:0000313" key="3">
    <source>
        <dbReference type="Proteomes" id="UP000236754"/>
    </source>
</evidence>
<name>A0A1H6CXE7_9ACTN</name>
<feature type="compositionally biased region" description="Low complexity" evidence="1">
    <location>
        <begin position="319"/>
        <end position="340"/>
    </location>
</feature>